<evidence type="ECO:0000259" key="3">
    <source>
        <dbReference type="PROSITE" id="PS51464"/>
    </source>
</evidence>
<organism evidence="4 5">
    <name type="scientific">Algimonas ampicilliniresistens</name>
    <dbReference type="NCBI Taxonomy" id="1298735"/>
    <lineage>
        <taxon>Bacteria</taxon>
        <taxon>Pseudomonadati</taxon>
        <taxon>Pseudomonadota</taxon>
        <taxon>Alphaproteobacteria</taxon>
        <taxon>Maricaulales</taxon>
        <taxon>Robiginitomaculaceae</taxon>
        <taxon>Algimonas</taxon>
    </lineage>
</organism>
<dbReference type="EMBL" id="BSNK01000002">
    <property type="protein sequence ID" value="GLQ24282.1"/>
    <property type="molecule type" value="Genomic_DNA"/>
</dbReference>
<gene>
    <name evidence="4" type="ORF">GCM10007853_21560</name>
</gene>
<evidence type="ECO:0000313" key="4">
    <source>
        <dbReference type="EMBL" id="GLQ24282.1"/>
    </source>
</evidence>
<name>A0ABQ5VB35_9PROT</name>
<dbReference type="InterPro" id="IPR001347">
    <property type="entry name" value="SIS_dom"/>
</dbReference>
<keyword evidence="1" id="KW-0808">Transferase</keyword>
<dbReference type="InterPro" id="IPR035466">
    <property type="entry name" value="GlmS/AgaS_SIS"/>
</dbReference>
<evidence type="ECO:0000256" key="1">
    <source>
        <dbReference type="ARBA" id="ARBA00022576"/>
    </source>
</evidence>
<dbReference type="PANTHER" id="PTHR10937">
    <property type="entry name" value="GLUCOSAMINE--FRUCTOSE-6-PHOSPHATE AMINOTRANSFERASE, ISOMERIZING"/>
    <property type="match status" value="1"/>
</dbReference>
<dbReference type="CDD" id="cd05009">
    <property type="entry name" value="SIS_GlmS_GlmD_2"/>
    <property type="match status" value="1"/>
</dbReference>
<dbReference type="PROSITE" id="PS51464">
    <property type="entry name" value="SIS"/>
    <property type="match status" value="2"/>
</dbReference>
<dbReference type="InterPro" id="IPR046348">
    <property type="entry name" value="SIS_dom_sf"/>
</dbReference>
<dbReference type="PANTHER" id="PTHR10937:SF8">
    <property type="entry name" value="AMINOTRANSFERASE-RELATED"/>
    <property type="match status" value="1"/>
</dbReference>
<evidence type="ECO:0000256" key="2">
    <source>
        <dbReference type="ARBA" id="ARBA00022737"/>
    </source>
</evidence>
<sequence>MIETRLGIPVLPVAPSLSSIFAVKQDLDGVLFLAISQSGQSPDILSAAQAAKNGGAFVVAIVNDEHSPLAQLAEMVVPLHAELETSVAATKTFICTLSAIAQMVAEWAQLDSLTTGLHSLPGQLEGAFDMTWDEAVEALKETQSLFTISRGLGLCIAKEAALKFKETCCLHAEAFSAAEVRHGPIALVKDNFPVIIFSTGDETQASIDAVTQSVTSRSTKIFVTGRADKGARLLSTVSSEVPELRPILAIQSFYRFINALSLSRGLNPDAPDHLKKITETL</sequence>
<dbReference type="Pfam" id="PF01380">
    <property type="entry name" value="SIS"/>
    <property type="match status" value="2"/>
</dbReference>
<reference evidence="4" key="1">
    <citation type="journal article" date="2014" name="Int. J. Syst. Evol. Microbiol.">
        <title>Complete genome of a new Firmicutes species belonging to the dominant human colonic microbiota ('Ruminococcus bicirculans') reveals two chromosomes and a selective capacity to utilize plant glucans.</title>
        <authorList>
            <consortium name="NISC Comparative Sequencing Program"/>
            <person name="Wegmann U."/>
            <person name="Louis P."/>
            <person name="Goesmann A."/>
            <person name="Henrissat B."/>
            <person name="Duncan S.H."/>
            <person name="Flint H.J."/>
        </authorList>
    </citation>
    <scope>NUCLEOTIDE SEQUENCE</scope>
    <source>
        <strain evidence="4">NBRC 108219</strain>
    </source>
</reference>
<feature type="domain" description="SIS" evidence="3">
    <location>
        <begin position="135"/>
        <end position="271"/>
    </location>
</feature>
<dbReference type="CDD" id="cd05008">
    <property type="entry name" value="SIS_GlmS_GlmD_1"/>
    <property type="match status" value="1"/>
</dbReference>
<reference evidence="4" key="2">
    <citation type="submission" date="2023-01" db="EMBL/GenBank/DDBJ databases">
        <title>Draft genome sequence of Algimonas ampicilliniresistens strain NBRC 108219.</title>
        <authorList>
            <person name="Sun Q."/>
            <person name="Mori K."/>
        </authorList>
    </citation>
    <scope>NUCLEOTIDE SEQUENCE</scope>
    <source>
        <strain evidence="4">NBRC 108219</strain>
    </source>
</reference>
<protein>
    <submittedName>
        <fullName evidence="4">Glucosamine-6-phosphate deaminase</fullName>
    </submittedName>
</protein>
<feature type="domain" description="SIS" evidence="3">
    <location>
        <begin position="1"/>
        <end position="123"/>
    </location>
</feature>
<keyword evidence="1" id="KW-0032">Aminotransferase</keyword>
<evidence type="ECO:0000313" key="5">
    <source>
        <dbReference type="Proteomes" id="UP001161391"/>
    </source>
</evidence>
<dbReference type="SUPFAM" id="SSF53697">
    <property type="entry name" value="SIS domain"/>
    <property type="match status" value="1"/>
</dbReference>
<keyword evidence="2" id="KW-0677">Repeat</keyword>
<dbReference type="Gene3D" id="3.40.50.10490">
    <property type="entry name" value="Glucose-6-phosphate isomerase like protein, domain 1"/>
    <property type="match status" value="2"/>
</dbReference>
<dbReference type="Proteomes" id="UP001161391">
    <property type="component" value="Unassembled WGS sequence"/>
</dbReference>
<proteinExistence type="predicted"/>
<comment type="caution">
    <text evidence="4">The sequence shown here is derived from an EMBL/GenBank/DDBJ whole genome shotgun (WGS) entry which is preliminary data.</text>
</comment>
<keyword evidence="5" id="KW-1185">Reference proteome</keyword>
<dbReference type="InterPro" id="IPR035490">
    <property type="entry name" value="GlmS/FrlB_SIS"/>
</dbReference>
<accession>A0ABQ5VB35</accession>